<organism evidence="3 4">
    <name type="scientific">Zymoseptoria tritici (strain ST99CH_3D7)</name>
    <dbReference type="NCBI Taxonomy" id="1276538"/>
    <lineage>
        <taxon>Eukaryota</taxon>
        <taxon>Fungi</taxon>
        <taxon>Dikarya</taxon>
        <taxon>Ascomycota</taxon>
        <taxon>Pezizomycotina</taxon>
        <taxon>Dothideomycetes</taxon>
        <taxon>Dothideomycetidae</taxon>
        <taxon>Mycosphaerellales</taxon>
        <taxon>Mycosphaerellaceae</taxon>
        <taxon>Zymoseptoria</taxon>
    </lineage>
</organism>
<proteinExistence type="predicted"/>
<accession>A0A1X7S9Y6</accession>
<feature type="compositionally biased region" description="Basic and acidic residues" evidence="2">
    <location>
        <begin position="108"/>
        <end position="123"/>
    </location>
</feature>
<protein>
    <recommendedName>
        <fullName evidence="5">HeH/LEM domain-containing protein</fullName>
    </recommendedName>
</protein>
<evidence type="ECO:0000256" key="2">
    <source>
        <dbReference type="SAM" id="MobiDB-lite"/>
    </source>
</evidence>
<gene>
    <name evidence="3" type="ORF">ZT3D7_G11658</name>
</gene>
<evidence type="ECO:0000313" key="3">
    <source>
        <dbReference type="EMBL" id="SMQ56503.1"/>
    </source>
</evidence>
<evidence type="ECO:0000256" key="1">
    <source>
        <dbReference type="SAM" id="Coils"/>
    </source>
</evidence>
<dbReference type="EMBL" id="LT853707">
    <property type="protein sequence ID" value="SMQ56503.1"/>
    <property type="molecule type" value="Genomic_DNA"/>
</dbReference>
<keyword evidence="4" id="KW-1185">Reference proteome</keyword>
<feature type="region of interest" description="Disordered" evidence="2">
    <location>
        <begin position="89"/>
        <end position="135"/>
    </location>
</feature>
<dbReference type="CDD" id="cd12935">
    <property type="entry name" value="LEM_like"/>
    <property type="match status" value="1"/>
</dbReference>
<name>A0A1X7S9Y6_ZYMT9</name>
<reference evidence="3 4" key="1">
    <citation type="submission" date="2016-06" db="EMBL/GenBank/DDBJ databases">
        <authorList>
            <person name="Kjaerup R.B."/>
            <person name="Dalgaard T.S."/>
            <person name="Juul-Madsen H.R."/>
        </authorList>
    </citation>
    <scope>NUCLEOTIDE SEQUENCE [LARGE SCALE GENOMIC DNA]</scope>
</reference>
<dbReference type="AlphaFoldDB" id="A0A1X7S9Y6"/>
<feature type="region of interest" description="Disordered" evidence="2">
    <location>
        <begin position="199"/>
        <end position="237"/>
    </location>
</feature>
<sequence length="582" mass="65234">MSRDYQAARPVIATLLNTLRLPNIGAITPRQLNRLYRALGWESDDMQDERKGKKNLLMWIRKNVDGMDVEKGSRVGWDRKIDDSVCLREEELEKDDSGGVDGDDTDGDEGHDGEGDSKIEQDGGKSGGKGGKVNADLLDVHNNDILTPGWDPSSATMACLRNMLTTYSVAFPSSATKSALVELVTVKLLPTVNHSRRQNARVLHSSREGPAVRDIGNEDVSTRSKDEKRRQVEKRQKHMEVVDLDNDSRIPLLSEDVLAEDVDGTNHVVEMDVMEDLQHDILELPQGDSPSQHTKLPQDDSLSQHNNLCQNGPYEDDATLQAQLARATQNRDELINVCLGQQEMVTLLKGERANLQTQLEFTFSKAQNEIEQLRKEKVDLEAQLESTVLRQVELDHLYQENADLQNRLGATIKRCDEEKADLHTDLQARLQKQLETAKADHEHRHSTMQDQLDQLQSTIHSQAADLSVFRTKDNFNVTGRSNTWNTLSILGFTGSKRDVVEPLHAILVTVLQRARAGEFSQCFDGIADTMKIVGRMSMEKQAVEEVMQPGQSMERQAVEERVAQTTGNLSSAEQNDLICLMD</sequence>
<feature type="region of interest" description="Disordered" evidence="2">
    <location>
        <begin position="284"/>
        <end position="314"/>
    </location>
</feature>
<feature type="compositionally biased region" description="Basic and acidic residues" evidence="2">
    <location>
        <begin position="220"/>
        <end position="237"/>
    </location>
</feature>
<feature type="compositionally biased region" description="Polar residues" evidence="2">
    <location>
        <begin position="288"/>
        <end position="310"/>
    </location>
</feature>
<evidence type="ECO:0000313" key="4">
    <source>
        <dbReference type="Proteomes" id="UP000215127"/>
    </source>
</evidence>
<dbReference type="Proteomes" id="UP000215127">
    <property type="component" value="Chromosome 19"/>
</dbReference>
<feature type="coiled-coil region" evidence="1">
    <location>
        <begin position="356"/>
        <end position="390"/>
    </location>
</feature>
<evidence type="ECO:0008006" key="5">
    <source>
        <dbReference type="Google" id="ProtNLM"/>
    </source>
</evidence>
<keyword evidence="1" id="KW-0175">Coiled coil</keyword>